<dbReference type="EMBL" id="CP072758">
    <property type="protein sequence ID" value="QUC22976.1"/>
    <property type="molecule type" value="Genomic_DNA"/>
</dbReference>
<keyword evidence="3" id="KW-1185">Reference proteome</keyword>
<gene>
    <name evidence="2" type="ORF">UV8b_07217</name>
</gene>
<name>A0A8E5HWS4_USTVR</name>
<dbReference type="RefSeq" id="XP_043000649.1">
    <property type="nucleotide sequence ID" value="XM_043144714.1"/>
</dbReference>
<evidence type="ECO:0000256" key="1">
    <source>
        <dbReference type="SAM" id="MobiDB-lite"/>
    </source>
</evidence>
<proteinExistence type="predicted"/>
<dbReference type="Proteomes" id="UP000027002">
    <property type="component" value="Chromosome 6"/>
</dbReference>
<reference evidence="2" key="1">
    <citation type="submission" date="2020-03" db="EMBL/GenBank/DDBJ databases">
        <title>A mixture of massive structural variations and highly conserved coding sequences in Ustilaginoidea virens genome.</title>
        <authorList>
            <person name="Zhang K."/>
            <person name="Zhao Z."/>
            <person name="Zhang Z."/>
            <person name="Li Y."/>
            <person name="Hsiang T."/>
            <person name="Sun W."/>
        </authorList>
    </citation>
    <scope>NUCLEOTIDE SEQUENCE</scope>
    <source>
        <strain evidence="2">UV-8b</strain>
    </source>
</reference>
<evidence type="ECO:0008006" key="4">
    <source>
        <dbReference type="Google" id="ProtNLM"/>
    </source>
</evidence>
<accession>A0A8E5HWS4</accession>
<feature type="compositionally biased region" description="Basic and acidic residues" evidence="1">
    <location>
        <begin position="81"/>
        <end position="103"/>
    </location>
</feature>
<sequence>MNAPEKRRGGNHAPRSAASQPSRHSHATAGGHHSTANSSSSSMPAVPPRAAMVGSNTSPEEAHKGTGTGAPSPSVAGAPVPDKDAGSPGRGEQEKQKDRDKDERIACLQREMGAMEREFARELDKLCQNESETAAFWQAKHSALNQQFLRTDAELRVLRSGVDAREAERAELRHGWEMLRGELRERDDEIRSLKGQIHALKKFVSTSTRADDQTSDDVFGEAMAKLGNGLQNWVISNFRRANLVDFANLDEATLTQVSDLVPTYMIMYQQLAQGAKIHLLQSAVSRILVETVFESYFVGLSDGQTQQFRQTEELLVSLASDASVNQWRASTLAIIRRDAPQVLRDETALHVERVASRINGVLESVTTGSSRSGARDAGLCALVHSAVGLARLLVVQKAVLRVHMPPVSPGRQVVFDRDTMEDVGGEDEDALDARPVWCTLFPGVIKHGDESGGQMQLRNVIAKARVLCRPG</sequence>
<organism evidence="2 3">
    <name type="scientific">Ustilaginoidea virens</name>
    <name type="common">Rice false smut fungus</name>
    <name type="synonym">Villosiclava virens</name>
    <dbReference type="NCBI Taxonomy" id="1159556"/>
    <lineage>
        <taxon>Eukaryota</taxon>
        <taxon>Fungi</taxon>
        <taxon>Dikarya</taxon>
        <taxon>Ascomycota</taxon>
        <taxon>Pezizomycotina</taxon>
        <taxon>Sordariomycetes</taxon>
        <taxon>Hypocreomycetidae</taxon>
        <taxon>Hypocreales</taxon>
        <taxon>Clavicipitaceae</taxon>
        <taxon>Ustilaginoidea</taxon>
    </lineage>
</organism>
<dbReference type="AlphaFoldDB" id="A0A8E5HWS4"/>
<feature type="compositionally biased region" description="Low complexity" evidence="1">
    <location>
        <begin position="69"/>
        <end position="80"/>
    </location>
</feature>
<protein>
    <recommendedName>
        <fullName evidence="4">Involucrin repeat protein</fullName>
    </recommendedName>
</protein>
<evidence type="ECO:0000313" key="3">
    <source>
        <dbReference type="Proteomes" id="UP000027002"/>
    </source>
</evidence>
<dbReference type="OrthoDB" id="5328813at2759"/>
<feature type="region of interest" description="Disordered" evidence="1">
    <location>
        <begin position="1"/>
        <end position="103"/>
    </location>
</feature>
<evidence type="ECO:0000313" key="2">
    <source>
        <dbReference type="EMBL" id="QUC22976.1"/>
    </source>
</evidence>
<dbReference type="GeneID" id="66067994"/>
<dbReference type="KEGG" id="uvi:66067994"/>